<accession>A0A446BKL4</accession>
<protein>
    <submittedName>
        <fullName evidence="2">8c19150e-132d-418c-b26e-8e8daf827059</fullName>
    </submittedName>
</protein>
<evidence type="ECO:0000313" key="2">
    <source>
        <dbReference type="EMBL" id="SPQ23041.1"/>
    </source>
</evidence>
<proteinExistence type="predicted"/>
<feature type="region of interest" description="Disordered" evidence="1">
    <location>
        <begin position="37"/>
        <end position="56"/>
    </location>
</feature>
<organism evidence="2 3">
    <name type="scientific">Thermothielavioides terrestris</name>
    <dbReference type="NCBI Taxonomy" id="2587410"/>
    <lineage>
        <taxon>Eukaryota</taxon>
        <taxon>Fungi</taxon>
        <taxon>Dikarya</taxon>
        <taxon>Ascomycota</taxon>
        <taxon>Pezizomycotina</taxon>
        <taxon>Sordariomycetes</taxon>
        <taxon>Sordariomycetidae</taxon>
        <taxon>Sordariales</taxon>
        <taxon>Chaetomiaceae</taxon>
        <taxon>Thermothielavioides</taxon>
    </lineage>
</organism>
<dbReference type="AlphaFoldDB" id="A0A446BKL4"/>
<sequence>MSLAIYAPDLALAVALSISTHGREILDGLEYIKRHKTPPQELLDQTPSPRPANARLPAGWRDKEVAQFDPRRQQGRVVPPVAASAAMDYDTGASSFATGQDEHGLQNELAMKHLLGTSVESSRVLLSTTSRQRLTRALDCQRAGSKEMIRKDVEVRVTRIPHTFHKDELRFERNGRIQSSTEDDWAKGKRDSRTVWFYRHGKKTVYWTK</sequence>
<dbReference type="Proteomes" id="UP000289323">
    <property type="component" value="Unassembled WGS sequence"/>
</dbReference>
<gene>
    <name evidence="2" type="ORF">TT172_LOCUS5460</name>
</gene>
<evidence type="ECO:0000256" key="1">
    <source>
        <dbReference type="SAM" id="MobiDB-lite"/>
    </source>
</evidence>
<name>A0A446BKL4_9PEZI</name>
<reference evidence="2 3" key="1">
    <citation type="submission" date="2018-04" db="EMBL/GenBank/DDBJ databases">
        <authorList>
            <person name="Huttner S."/>
            <person name="Dainat J."/>
        </authorList>
    </citation>
    <scope>NUCLEOTIDE SEQUENCE [LARGE SCALE GENOMIC DNA]</scope>
</reference>
<evidence type="ECO:0000313" key="3">
    <source>
        <dbReference type="Proteomes" id="UP000289323"/>
    </source>
</evidence>
<dbReference type="EMBL" id="OUUZ01000009">
    <property type="protein sequence ID" value="SPQ23041.1"/>
    <property type="molecule type" value="Genomic_DNA"/>
</dbReference>